<keyword evidence="6" id="KW-0032">Aminotransferase</keyword>
<evidence type="ECO:0000256" key="2">
    <source>
        <dbReference type="ARBA" id="ARBA00037999"/>
    </source>
</evidence>
<evidence type="ECO:0000313" key="6">
    <source>
        <dbReference type="EMBL" id="ADH86046.1"/>
    </source>
</evidence>
<dbReference type="EMBL" id="CP001940">
    <property type="protein sequence ID" value="ADH86046.1"/>
    <property type="molecule type" value="Genomic_DNA"/>
</dbReference>
<dbReference type="Gene3D" id="3.40.640.10">
    <property type="entry name" value="Type I PLP-dependent aspartate aminotransferase-like (Major domain)"/>
    <property type="match status" value="1"/>
</dbReference>
<feature type="active site" description="Proton acceptor" evidence="3">
    <location>
        <position position="232"/>
    </location>
</feature>
<dbReference type="GO" id="GO:0030170">
    <property type="term" value="F:pyridoxal phosphate binding"/>
    <property type="evidence" value="ECO:0007669"/>
    <property type="project" value="TreeGrafter"/>
</dbReference>
<dbReference type="InterPro" id="IPR015422">
    <property type="entry name" value="PyrdxlP-dep_Trfase_small"/>
</dbReference>
<dbReference type="Pfam" id="PF01041">
    <property type="entry name" value="DegT_DnrJ_EryC1"/>
    <property type="match status" value="1"/>
</dbReference>
<comment type="similarity">
    <text evidence="2 5">Belongs to the DegT/DnrJ/EryC1 family.</text>
</comment>
<accession>D6Z3C1</accession>
<dbReference type="RefSeq" id="WP_013163574.1">
    <property type="nucleotide sequence ID" value="NC_014216.1"/>
</dbReference>
<evidence type="ECO:0000256" key="3">
    <source>
        <dbReference type="PIRSR" id="PIRSR000390-1"/>
    </source>
</evidence>
<dbReference type="InParanoid" id="D6Z3C1"/>
<protein>
    <submittedName>
        <fullName evidence="6">DegT/DnrJ/EryC1/StrS aminotransferase</fullName>
    </submittedName>
</protein>
<keyword evidence="7" id="KW-1185">Reference proteome</keyword>
<dbReference type="GO" id="GO:0000271">
    <property type="term" value="P:polysaccharide biosynthetic process"/>
    <property type="evidence" value="ECO:0007669"/>
    <property type="project" value="TreeGrafter"/>
</dbReference>
<proteinExistence type="inferred from homology"/>
<dbReference type="eggNOG" id="COG0399">
    <property type="taxonomic scope" value="Bacteria"/>
</dbReference>
<dbReference type="PANTHER" id="PTHR30244:SF36">
    <property type="entry name" value="3-OXO-GLUCOSE-6-PHOSPHATE:GLUTAMATE AMINOTRANSFERASE"/>
    <property type="match status" value="1"/>
</dbReference>
<name>D6Z3C1_DESAT</name>
<dbReference type="InterPro" id="IPR000653">
    <property type="entry name" value="DegT/StrS_aminotransferase"/>
</dbReference>
<dbReference type="PANTHER" id="PTHR30244">
    <property type="entry name" value="TRANSAMINASE"/>
    <property type="match status" value="1"/>
</dbReference>
<feature type="modified residue" description="N6-(pyridoxal phosphate)lysine" evidence="4">
    <location>
        <position position="232"/>
    </location>
</feature>
<reference evidence="7" key="1">
    <citation type="submission" date="2010-02" db="EMBL/GenBank/DDBJ databases">
        <title>Complete sequence of Desulfurivibrio alkaliphilus AHT2.</title>
        <authorList>
            <consortium name="US DOE Joint Genome Institute"/>
            <person name="Pitluck S."/>
            <person name="Chertkov O."/>
            <person name="Detter J.C."/>
            <person name="Han C."/>
            <person name="Tapia R."/>
            <person name="Larimer F."/>
            <person name="Land M."/>
            <person name="Hauser L."/>
            <person name="Kyrpides N."/>
            <person name="Mikhailova N."/>
            <person name="Sorokin D.Y."/>
            <person name="Muyzer G."/>
            <person name="Woyke T."/>
        </authorList>
    </citation>
    <scope>NUCLEOTIDE SEQUENCE [LARGE SCALE GENOMIC DNA]</scope>
    <source>
        <strain evidence="7">DSM 19089 / UNIQEM U267 / AHT2</strain>
    </source>
</reference>
<dbReference type="SUPFAM" id="SSF53383">
    <property type="entry name" value="PLP-dependent transferases"/>
    <property type="match status" value="1"/>
</dbReference>
<keyword evidence="6" id="KW-0808">Transferase</keyword>
<dbReference type="PIRSF" id="PIRSF000390">
    <property type="entry name" value="PLP_StrS"/>
    <property type="match status" value="1"/>
</dbReference>
<organism evidence="6 7">
    <name type="scientific">Desulfurivibrio alkaliphilus (strain DSM 19089 / UNIQEM U267 / AHT2)</name>
    <dbReference type="NCBI Taxonomy" id="589865"/>
    <lineage>
        <taxon>Bacteria</taxon>
        <taxon>Pseudomonadati</taxon>
        <taxon>Thermodesulfobacteriota</taxon>
        <taxon>Desulfobulbia</taxon>
        <taxon>Desulfobulbales</taxon>
        <taxon>Desulfobulbaceae</taxon>
        <taxon>Desulfurivibrio</taxon>
    </lineage>
</organism>
<gene>
    <name evidence="6" type="ordered locus">DaAHT2_1351</name>
</gene>
<dbReference type="AlphaFoldDB" id="D6Z3C1"/>
<dbReference type="Gene3D" id="3.90.1150.10">
    <property type="entry name" value="Aspartate Aminotransferase, domain 1"/>
    <property type="match status" value="1"/>
</dbReference>
<dbReference type="InterPro" id="IPR015421">
    <property type="entry name" value="PyrdxlP-dep_Trfase_major"/>
</dbReference>
<dbReference type="Proteomes" id="UP000001508">
    <property type="component" value="Chromosome"/>
</dbReference>
<dbReference type="InterPro" id="IPR015424">
    <property type="entry name" value="PyrdxlP-dep_Trfase"/>
</dbReference>
<keyword evidence="1 4" id="KW-0663">Pyridoxal phosphate</keyword>
<evidence type="ECO:0000256" key="4">
    <source>
        <dbReference type="PIRSR" id="PIRSR000390-2"/>
    </source>
</evidence>
<dbReference type="STRING" id="589865.DaAHT2_1351"/>
<dbReference type="HOGENOM" id="CLU_033332_6_0_7"/>
<dbReference type="GO" id="GO:0008483">
    <property type="term" value="F:transaminase activity"/>
    <property type="evidence" value="ECO:0007669"/>
    <property type="project" value="UniProtKB-KW"/>
</dbReference>
<evidence type="ECO:0000256" key="5">
    <source>
        <dbReference type="RuleBase" id="RU004508"/>
    </source>
</evidence>
<sequence>MPVPLLDLQPQMAPLREEIMAAVAEVIDSTGYILGPRVESLEQALAAYCATGPSENGHGAAQEATGERAVELQGIGVSSGTDALLVALMALEIGPGDLVLTTPYSFFATMGCILRLGAQPVFVDIDPQTYNIDPAALEEFFHTRPAEAARVKACIPVHLYGQAADMGAVLSLCARHGIPVVEDAAQAIGTAVPITHATVTDHGFHEVSGRLPTWRRAGSLGVAGCFSFFPSKNLGGIGDGGLVLCRDEALAEKIRILRVHGGAPKYHHGLVGGNFRLDPIQAVVLEIKLRHLPAWHAARRANADRYRQMFQTAGLLEEGVVLPEAVYRQAAEADGVQDYHIYNQFVIRVRRRDELMAHLQQAGIGCEIYYPVPLHKQGCVAHLACHAEVFPEAERAARETLALPIYPELTVEMQQEVVAAVSSFYRKGAVRN</sequence>
<evidence type="ECO:0000256" key="1">
    <source>
        <dbReference type="ARBA" id="ARBA00022898"/>
    </source>
</evidence>
<dbReference type="KEGG" id="dak:DaAHT2_1351"/>
<dbReference type="CDD" id="cd00616">
    <property type="entry name" value="AHBA_syn"/>
    <property type="match status" value="1"/>
</dbReference>
<dbReference type="OrthoDB" id="9771070at2"/>
<evidence type="ECO:0000313" key="7">
    <source>
        <dbReference type="Proteomes" id="UP000001508"/>
    </source>
</evidence>